<gene>
    <name evidence="2" type="ORF">SAMN05421688_2465</name>
</gene>
<dbReference type="InterPro" id="IPR025282">
    <property type="entry name" value="DUF4214"/>
</dbReference>
<dbReference type="PROSITE" id="PS00330">
    <property type="entry name" value="HEMOLYSIN_CALCIUM"/>
    <property type="match status" value="3"/>
</dbReference>
<dbReference type="STRING" id="871651.SAMN05421688_2465"/>
<dbReference type="Pfam" id="PF00353">
    <property type="entry name" value="HemolysinCabind"/>
    <property type="match status" value="3"/>
</dbReference>
<dbReference type="GO" id="GO:0005615">
    <property type="term" value="C:extracellular space"/>
    <property type="evidence" value="ECO:0007669"/>
    <property type="project" value="InterPro"/>
</dbReference>
<dbReference type="InterPro" id="IPR011049">
    <property type="entry name" value="Serralysin-like_metalloprot_C"/>
</dbReference>
<dbReference type="Proteomes" id="UP000198796">
    <property type="component" value="Unassembled WGS sequence"/>
</dbReference>
<feature type="domain" description="DUF4214" evidence="1">
    <location>
        <begin position="726"/>
        <end position="791"/>
    </location>
</feature>
<evidence type="ECO:0000313" key="3">
    <source>
        <dbReference type="Proteomes" id="UP000198796"/>
    </source>
</evidence>
<dbReference type="GO" id="GO:0005509">
    <property type="term" value="F:calcium ion binding"/>
    <property type="evidence" value="ECO:0007669"/>
    <property type="project" value="InterPro"/>
</dbReference>
<dbReference type="OrthoDB" id="9342475at2"/>
<dbReference type="AlphaFoldDB" id="A0A1I0XSV3"/>
<dbReference type="EMBL" id="FOJU01000004">
    <property type="protein sequence ID" value="SFB04229.1"/>
    <property type="molecule type" value="Genomic_DNA"/>
</dbReference>
<dbReference type="Gene3D" id="1.10.3130.20">
    <property type="entry name" value="Phycobilisome linker domain"/>
    <property type="match status" value="2"/>
</dbReference>
<accession>A0A1I0XSV3</accession>
<name>A0A1I0XSV3_9RHOB</name>
<dbReference type="PRINTS" id="PR00313">
    <property type="entry name" value="CABNDNGRPT"/>
</dbReference>
<organism evidence="2 3">
    <name type="scientific">Poseidonocella pacifica</name>
    <dbReference type="NCBI Taxonomy" id="871651"/>
    <lineage>
        <taxon>Bacteria</taxon>
        <taxon>Pseudomonadati</taxon>
        <taxon>Pseudomonadota</taxon>
        <taxon>Alphaproteobacteria</taxon>
        <taxon>Rhodobacterales</taxon>
        <taxon>Roseobacteraceae</taxon>
        <taxon>Poseidonocella</taxon>
    </lineage>
</organism>
<protein>
    <submittedName>
        <fullName evidence="2">Hemolysin-type calcium-binding repeat-containing protein</fullName>
    </submittedName>
</protein>
<dbReference type="SUPFAM" id="SSF51120">
    <property type="entry name" value="beta-Roll"/>
    <property type="match status" value="3"/>
</dbReference>
<proteinExistence type="predicted"/>
<evidence type="ECO:0000259" key="1">
    <source>
        <dbReference type="Pfam" id="PF13946"/>
    </source>
</evidence>
<feature type="domain" description="DUF4214" evidence="1">
    <location>
        <begin position="602"/>
        <end position="669"/>
    </location>
</feature>
<sequence length="899" mass="94044">MALIEDGGPDTSGPTANITSISALLSTEAGPGTSVYTVAGLGGKNLARNASGNIALIDAGTFPTNDSLDLPRTLLSADVNGISSLISIEQIGTQVEAWAIRADGDFAPAQQLSLEGDDIQGLLGMTAVTLGGETFFVSTTTDAAGPVIWQLDGTSFAQVLQSTPPTDLAPGELSSPAALVIGETAQVLSLSSAGNSVVSFTLSEEGQLTGMQSIDLLEEVELSAPTSLATLDVAGSSYAIVGGSQDEKIAVVALGTDGDMRVTDVIGGDPSTQFAGAAILQTVTLGDRGYIVAGSTEGGLSLLTLLPNGRLLSLSTLDMEAVDAESAFAGLMLTADENGIDIFLVPDNEDAAEDGITRLHLDLGAVGEVIAFGDGAQSAIGTEHNDQIFGGAGNDVLLGGDGDDILIDGEGIDRLTGGDGSDVFVFSLDGVLDTVVDFQLGVDRLDLSSLTQERRVDALEIVSRSNGAEITIGDEVIRVITDDGSSLTAASFDAEDLFDIWHMDAAALVQGPVALAGSKLNDTLTGFGGDDRLMGGGGHDLLIGAGGDDRLDAETLFAEFDALSAQVCRIYWATLGRDPDPVGLHSWIDKLQDGVTGLDVVSGFVNSREFRSVYGDSTDEAFITLLYSNVLGRAPDPGGFETWTERLAGGMAREEAVLRFSESLEFKNSTADDVVAFSWSGLRAAAANDVFRLYQATLGRAPDEAGFLTWTERFADGMTSADAIDRFVSSAEFVSSYGSTSDNEFITLLYNNVLNRTPDPGGLETWLGRLSDGMARTEAVLRFSDSVEFRARSEPLMKEWLRDLGTDDTLDGGSGSNVLVGGVLSDCFVFRASDEGQHSVLDLEAWDTLEFEGFGYSSANEIRAHLTESEGAVLFEDAGVSVVFHDASLSLLDDGMFVF</sequence>
<reference evidence="2 3" key="1">
    <citation type="submission" date="2016-10" db="EMBL/GenBank/DDBJ databases">
        <authorList>
            <person name="de Groot N.N."/>
        </authorList>
    </citation>
    <scope>NUCLEOTIDE SEQUENCE [LARGE SCALE GENOMIC DNA]</scope>
    <source>
        <strain evidence="2 3">DSM 29316</strain>
    </source>
</reference>
<dbReference type="RefSeq" id="WP_139226800.1">
    <property type="nucleotide sequence ID" value="NZ_FOJU01000004.1"/>
</dbReference>
<dbReference type="InterPro" id="IPR001343">
    <property type="entry name" value="Hemolysn_Ca-bd"/>
</dbReference>
<dbReference type="InterPro" id="IPR018511">
    <property type="entry name" value="Hemolysin-typ_Ca-bd_CS"/>
</dbReference>
<dbReference type="InterPro" id="IPR038255">
    <property type="entry name" value="PBS_linker_sf"/>
</dbReference>
<evidence type="ECO:0000313" key="2">
    <source>
        <dbReference type="EMBL" id="SFB04229.1"/>
    </source>
</evidence>
<keyword evidence="3" id="KW-1185">Reference proteome</keyword>
<dbReference type="Pfam" id="PF13946">
    <property type="entry name" value="DUF4214"/>
    <property type="match status" value="2"/>
</dbReference>
<dbReference type="Gene3D" id="2.150.10.10">
    <property type="entry name" value="Serralysin-like metalloprotease, C-terminal"/>
    <property type="match status" value="3"/>
</dbReference>